<sequence>MNPSRPLWLVTLADLALLLVGFFVLLQVRGDHRALAQALHARFGDPASAEEAIPLAAERVAGFATGSATLPADPAQLRRWAAEQFRDPRVVLTVTGTVDGSAGDVDPLTRSGVLLAADRARAVAATIAPLSPSRVRVATATDPHAAMARAVTVTLGFAGERTSS</sequence>
<keyword evidence="1" id="KW-0812">Transmembrane</keyword>
<dbReference type="RefSeq" id="WP_093334345.1">
    <property type="nucleotide sequence ID" value="NZ_FOXP01000012.1"/>
</dbReference>
<name>A0A1I5UJL8_9SPHN</name>
<dbReference type="OrthoDB" id="7585963at2"/>
<gene>
    <name evidence="2" type="ORF">SAMN04488241_11221</name>
</gene>
<keyword evidence="3" id="KW-1185">Reference proteome</keyword>
<accession>A0A1I5UJL8</accession>
<feature type="transmembrane region" description="Helical" evidence="1">
    <location>
        <begin position="6"/>
        <end position="26"/>
    </location>
</feature>
<evidence type="ECO:0000313" key="2">
    <source>
        <dbReference type="EMBL" id="SFP95418.1"/>
    </source>
</evidence>
<evidence type="ECO:0008006" key="4">
    <source>
        <dbReference type="Google" id="ProtNLM"/>
    </source>
</evidence>
<organism evidence="2 3">
    <name type="scientific">Sphingomonas rubra</name>
    <dbReference type="NCBI Taxonomy" id="634430"/>
    <lineage>
        <taxon>Bacteria</taxon>
        <taxon>Pseudomonadati</taxon>
        <taxon>Pseudomonadota</taxon>
        <taxon>Alphaproteobacteria</taxon>
        <taxon>Sphingomonadales</taxon>
        <taxon>Sphingomonadaceae</taxon>
        <taxon>Sphingomonas</taxon>
    </lineage>
</organism>
<dbReference type="EMBL" id="FOXP01000012">
    <property type="protein sequence ID" value="SFP95418.1"/>
    <property type="molecule type" value="Genomic_DNA"/>
</dbReference>
<dbReference type="STRING" id="634430.SAMN04488241_11221"/>
<dbReference type="AlphaFoldDB" id="A0A1I5UJL8"/>
<evidence type="ECO:0000256" key="1">
    <source>
        <dbReference type="SAM" id="Phobius"/>
    </source>
</evidence>
<proteinExistence type="predicted"/>
<dbReference type="Proteomes" id="UP000199586">
    <property type="component" value="Unassembled WGS sequence"/>
</dbReference>
<protein>
    <recommendedName>
        <fullName evidence="4">Flagellar motor protein MotB</fullName>
    </recommendedName>
</protein>
<evidence type="ECO:0000313" key="3">
    <source>
        <dbReference type="Proteomes" id="UP000199586"/>
    </source>
</evidence>
<keyword evidence="1" id="KW-1133">Transmembrane helix</keyword>
<reference evidence="2 3" key="1">
    <citation type="submission" date="2016-10" db="EMBL/GenBank/DDBJ databases">
        <authorList>
            <person name="de Groot N.N."/>
        </authorList>
    </citation>
    <scope>NUCLEOTIDE SEQUENCE [LARGE SCALE GENOMIC DNA]</scope>
    <source>
        <strain evidence="2 3">CGMCC 1.9113</strain>
    </source>
</reference>
<keyword evidence="1" id="KW-0472">Membrane</keyword>